<gene>
    <name evidence="2" type="ORF">AB1Y20_009671</name>
</gene>
<accession>A0AB34K5X3</accession>
<dbReference type="Proteomes" id="UP001515480">
    <property type="component" value="Unassembled WGS sequence"/>
</dbReference>
<name>A0AB34K5X3_PRYPA</name>
<proteinExistence type="predicted"/>
<evidence type="ECO:0000313" key="3">
    <source>
        <dbReference type="Proteomes" id="UP001515480"/>
    </source>
</evidence>
<dbReference type="EMBL" id="JBGBPQ010000002">
    <property type="protein sequence ID" value="KAL1528316.1"/>
    <property type="molecule type" value="Genomic_DNA"/>
</dbReference>
<evidence type="ECO:0000256" key="1">
    <source>
        <dbReference type="SAM" id="MobiDB-lite"/>
    </source>
</evidence>
<keyword evidence="3" id="KW-1185">Reference proteome</keyword>
<protein>
    <submittedName>
        <fullName evidence="2">Uncharacterized protein</fullName>
    </submittedName>
</protein>
<comment type="caution">
    <text evidence="2">The sequence shown here is derived from an EMBL/GenBank/DDBJ whole genome shotgun (WGS) entry which is preliminary data.</text>
</comment>
<sequence length="194" mass="20963">MPPTTLPVFRSELAAAAATPITNEAGTSRPYTPSSCYSSCTDTADVQQVVSDGGYLHLYYNGVRREDKIPLDEGMLIQAINTCIAQHTDDTLLPMIERSSIIIKDKLNCAQVTMSSYEHCVKFATAYPEIPIYSNAKPAVLSSVDARQVNMRSLLGLDTTVATDAPIQAGPKPQEESQIKWCPPGQSITSLGVP</sequence>
<evidence type="ECO:0000313" key="2">
    <source>
        <dbReference type="EMBL" id="KAL1528316.1"/>
    </source>
</evidence>
<feature type="region of interest" description="Disordered" evidence="1">
    <location>
        <begin position="168"/>
        <end position="194"/>
    </location>
</feature>
<reference evidence="2 3" key="1">
    <citation type="journal article" date="2024" name="Science">
        <title>Giant polyketide synthase enzymes in the biosynthesis of giant marine polyether toxins.</title>
        <authorList>
            <person name="Fallon T.R."/>
            <person name="Shende V.V."/>
            <person name="Wierzbicki I.H."/>
            <person name="Pendleton A.L."/>
            <person name="Watervoot N.F."/>
            <person name="Auber R.P."/>
            <person name="Gonzalez D.J."/>
            <person name="Wisecaver J.H."/>
            <person name="Moore B.S."/>
        </authorList>
    </citation>
    <scope>NUCLEOTIDE SEQUENCE [LARGE SCALE GENOMIC DNA]</scope>
    <source>
        <strain evidence="2 3">12B1</strain>
    </source>
</reference>
<dbReference type="AlphaFoldDB" id="A0AB34K5X3"/>
<organism evidence="2 3">
    <name type="scientific">Prymnesium parvum</name>
    <name type="common">Toxic golden alga</name>
    <dbReference type="NCBI Taxonomy" id="97485"/>
    <lineage>
        <taxon>Eukaryota</taxon>
        <taxon>Haptista</taxon>
        <taxon>Haptophyta</taxon>
        <taxon>Prymnesiophyceae</taxon>
        <taxon>Prymnesiales</taxon>
        <taxon>Prymnesiaceae</taxon>
        <taxon>Prymnesium</taxon>
    </lineage>
</organism>